<feature type="compositionally biased region" description="Basic and acidic residues" evidence="1">
    <location>
        <begin position="112"/>
        <end position="125"/>
    </location>
</feature>
<feature type="region of interest" description="Disordered" evidence="1">
    <location>
        <begin position="1"/>
        <end position="21"/>
    </location>
</feature>
<feature type="transmembrane region" description="Helical" evidence="2">
    <location>
        <begin position="74"/>
        <end position="93"/>
    </location>
</feature>
<dbReference type="RefSeq" id="XP_023624071.1">
    <property type="nucleotide sequence ID" value="XM_023768303.1"/>
</dbReference>
<feature type="region of interest" description="Disordered" evidence="1">
    <location>
        <begin position="159"/>
        <end position="273"/>
    </location>
</feature>
<protein>
    <submittedName>
        <fullName evidence="3">Uncharacterized protein</fullName>
    </submittedName>
</protein>
<dbReference type="AlphaFoldDB" id="A0A2D3URI9"/>
<organism evidence="3 4">
    <name type="scientific">Ramularia collo-cygni</name>
    <dbReference type="NCBI Taxonomy" id="112498"/>
    <lineage>
        <taxon>Eukaryota</taxon>
        <taxon>Fungi</taxon>
        <taxon>Dikarya</taxon>
        <taxon>Ascomycota</taxon>
        <taxon>Pezizomycotina</taxon>
        <taxon>Dothideomycetes</taxon>
        <taxon>Dothideomycetidae</taxon>
        <taxon>Mycosphaerellales</taxon>
        <taxon>Mycosphaerellaceae</taxon>
        <taxon>Ramularia</taxon>
    </lineage>
</organism>
<feature type="compositionally biased region" description="Basic and acidic residues" evidence="1">
    <location>
        <begin position="1"/>
        <end position="18"/>
    </location>
</feature>
<accession>A0A2D3URI9</accession>
<gene>
    <name evidence="3" type="ORF">RCC_03010</name>
</gene>
<name>A0A2D3URI9_9PEZI</name>
<keyword evidence="4" id="KW-1185">Reference proteome</keyword>
<keyword evidence="2" id="KW-0472">Membrane</keyword>
<feature type="compositionally biased region" description="Basic and acidic residues" evidence="1">
    <location>
        <begin position="532"/>
        <end position="545"/>
    </location>
</feature>
<reference evidence="3 4" key="1">
    <citation type="submission" date="2016-03" db="EMBL/GenBank/DDBJ databases">
        <authorList>
            <person name="Ploux O."/>
        </authorList>
    </citation>
    <scope>NUCLEOTIDE SEQUENCE [LARGE SCALE GENOMIC DNA]</scope>
    <source>
        <strain evidence="3 4">URUG2</strain>
    </source>
</reference>
<evidence type="ECO:0000256" key="2">
    <source>
        <dbReference type="SAM" id="Phobius"/>
    </source>
</evidence>
<sequence>MRHLERAARSSAMEHPDQHYNQTHNPVITIRATASQILQVTTTYTTLLATSTGKSFIEYDAAPSNLSGADKAGIALGCLVFVVIVGMLAWVLYVKLRCRRAAQGKTEEGEENDLRVGEVEERLSSEGDEDNQSSLSDGSPKLDDVARYESMNFDARSFSVERERDEDEILPVRGPREPRVMVRARTSPHSPTPKERNISNGSVIWTPGKRELDTTPTQQHEREPHAEGDSPLPGSLTAGRPPSADWPFPAGEAPQDGTVLSTPRLQREGIPMTSIAAPGYTCANYTPSKYQPSPPIETENKNNDINLRPRPQSWPLSDSTPPVSPLKFQDVDAASEYQSSPPPTLPNAARPLSLVQEYSLATFPVSPCPPTDKSPNEGGMWEKVGGLMPLDFPAEDNDTGGVDLNPESPSPKTQLKSAVGYALAALETKGGGEREDHGLSENPFDVHDEMIEVKDENESARSMQQTLYALYPDSPYPPCTTITPSKIKMEDVPATPKASLFPPPDRPLPALPQQKRTLWGESEMEPLFLTASRRDATLQREREREREEDDEMRTALNARRFSGKVEEAMGEEGRVKLERQRIDSRVKIESALYEEDEGDLPADFDEKKRVVQSKSSCEGQ</sequence>
<feature type="region of interest" description="Disordered" evidence="1">
    <location>
        <begin position="102"/>
        <end position="143"/>
    </location>
</feature>
<evidence type="ECO:0000313" key="3">
    <source>
        <dbReference type="EMBL" id="CZT17178.1"/>
    </source>
</evidence>
<keyword evidence="2" id="KW-1133">Transmembrane helix</keyword>
<keyword evidence="2" id="KW-0812">Transmembrane</keyword>
<dbReference type="GeneID" id="35598219"/>
<feature type="compositionally biased region" description="Basic and acidic residues" evidence="1">
    <location>
        <begin position="208"/>
        <end position="228"/>
    </location>
</feature>
<evidence type="ECO:0000256" key="1">
    <source>
        <dbReference type="SAM" id="MobiDB-lite"/>
    </source>
</evidence>
<feature type="region of interest" description="Disordered" evidence="1">
    <location>
        <begin position="286"/>
        <end position="349"/>
    </location>
</feature>
<feature type="region of interest" description="Disordered" evidence="1">
    <location>
        <begin position="532"/>
        <end position="562"/>
    </location>
</feature>
<evidence type="ECO:0000313" key="4">
    <source>
        <dbReference type="Proteomes" id="UP000225277"/>
    </source>
</evidence>
<dbReference type="EMBL" id="FJUY01000003">
    <property type="protein sequence ID" value="CZT17178.1"/>
    <property type="molecule type" value="Genomic_DNA"/>
</dbReference>
<proteinExistence type="predicted"/>
<dbReference type="Proteomes" id="UP000225277">
    <property type="component" value="Unassembled WGS sequence"/>
</dbReference>